<evidence type="ECO:0000313" key="12">
    <source>
        <dbReference type="Proteomes" id="UP000436088"/>
    </source>
</evidence>
<dbReference type="GO" id="GO:0016787">
    <property type="term" value="F:hydrolase activity"/>
    <property type="evidence" value="ECO:0007669"/>
    <property type="project" value="UniProtKB-KW"/>
</dbReference>
<dbReference type="PROSITE" id="PS00028">
    <property type="entry name" value="ZINC_FINGER_C2H2_1"/>
    <property type="match status" value="1"/>
</dbReference>
<feature type="compositionally biased region" description="Low complexity" evidence="7">
    <location>
        <begin position="238"/>
        <end position="256"/>
    </location>
</feature>
<dbReference type="PROSITE" id="PS51195">
    <property type="entry name" value="Q_MOTIF"/>
    <property type="match status" value="1"/>
</dbReference>
<feature type="compositionally biased region" description="Basic and acidic residues" evidence="7">
    <location>
        <begin position="191"/>
        <end position="204"/>
    </location>
</feature>
<keyword evidence="5" id="KW-0479">Metal-binding</keyword>
<evidence type="ECO:0000313" key="11">
    <source>
        <dbReference type="EMBL" id="KAE8691698.1"/>
    </source>
</evidence>
<organism evidence="11 12">
    <name type="scientific">Hibiscus syriacus</name>
    <name type="common">Rose of Sharon</name>
    <dbReference type="NCBI Taxonomy" id="106335"/>
    <lineage>
        <taxon>Eukaryota</taxon>
        <taxon>Viridiplantae</taxon>
        <taxon>Streptophyta</taxon>
        <taxon>Embryophyta</taxon>
        <taxon>Tracheophyta</taxon>
        <taxon>Spermatophyta</taxon>
        <taxon>Magnoliopsida</taxon>
        <taxon>eudicotyledons</taxon>
        <taxon>Gunneridae</taxon>
        <taxon>Pentapetalae</taxon>
        <taxon>rosids</taxon>
        <taxon>malvids</taxon>
        <taxon>Malvales</taxon>
        <taxon>Malvaceae</taxon>
        <taxon>Malvoideae</taxon>
        <taxon>Hibiscus</taxon>
    </lineage>
</organism>
<evidence type="ECO:0000256" key="1">
    <source>
        <dbReference type="ARBA" id="ARBA00022741"/>
    </source>
</evidence>
<dbReference type="PANTHER" id="PTHR47959:SF14">
    <property type="entry name" value="DEAD-BOX ATP-DEPENDENT RNA HELICASE 28"/>
    <property type="match status" value="1"/>
</dbReference>
<evidence type="ECO:0000256" key="5">
    <source>
        <dbReference type="PROSITE-ProRule" id="PRU00042"/>
    </source>
</evidence>
<evidence type="ECO:0000256" key="2">
    <source>
        <dbReference type="ARBA" id="ARBA00022801"/>
    </source>
</evidence>
<gene>
    <name evidence="11" type="ORF">F3Y22_tig00110882pilonHSYRG00013</name>
</gene>
<feature type="compositionally biased region" description="Acidic residues" evidence="7">
    <location>
        <begin position="156"/>
        <end position="166"/>
    </location>
</feature>
<dbReference type="Gene3D" id="3.40.50.300">
    <property type="entry name" value="P-loop containing nucleotide triphosphate hydrolases"/>
    <property type="match status" value="1"/>
</dbReference>
<keyword evidence="5" id="KW-0863">Zinc-finger</keyword>
<comment type="caution">
    <text evidence="11">The sequence shown here is derived from an EMBL/GenBank/DDBJ whole genome shotgun (WGS) entry which is preliminary data.</text>
</comment>
<dbReference type="EMBL" id="VEPZ02001145">
    <property type="protein sequence ID" value="KAE8691698.1"/>
    <property type="molecule type" value="Genomic_DNA"/>
</dbReference>
<keyword evidence="3" id="KW-0347">Helicase</keyword>
<dbReference type="AlphaFoldDB" id="A0A6A2ZIJ9"/>
<evidence type="ECO:0000256" key="7">
    <source>
        <dbReference type="SAM" id="MobiDB-lite"/>
    </source>
</evidence>
<dbReference type="PANTHER" id="PTHR47959">
    <property type="entry name" value="ATP-DEPENDENT RNA HELICASE RHLE-RELATED"/>
    <property type="match status" value="1"/>
</dbReference>
<accession>A0A6A2ZIJ9</accession>
<dbReference type="GO" id="GO:0003724">
    <property type="term" value="F:RNA helicase activity"/>
    <property type="evidence" value="ECO:0007669"/>
    <property type="project" value="InterPro"/>
</dbReference>
<dbReference type="InterPro" id="IPR011545">
    <property type="entry name" value="DEAD/DEAH_box_helicase_dom"/>
</dbReference>
<dbReference type="Pfam" id="PF00270">
    <property type="entry name" value="DEAD"/>
    <property type="match status" value="1"/>
</dbReference>
<feature type="domain" description="DEAD-box RNA helicase Q" evidence="10">
    <location>
        <begin position="1"/>
        <end position="26"/>
    </location>
</feature>
<evidence type="ECO:0000256" key="3">
    <source>
        <dbReference type="ARBA" id="ARBA00022806"/>
    </source>
</evidence>
<keyword evidence="4" id="KW-0067">ATP-binding</keyword>
<dbReference type="InterPro" id="IPR013087">
    <property type="entry name" value="Znf_C2H2_type"/>
</dbReference>
<dbReference type="Proteomes" id="UP000436088">
    <property type="component" value="Unassembled WGS sequence"/>
</dbReference>
<dbReference type="GO" id="GO:0008270">
    <property type="term" value="F:zinc ion binding"/>
    <property type="evidence" value="ECO:0007669"/>
    <property type="project" value="UniProtKB-KW"/>
</dbReference>
<dbReference type="GO" id="GO:0005524">
    <property type="term" value="F:ATP binding"/>
    <property type="evidence" value="ECO:0007669"/>
    <property type="project" value="UniProtKB-KW"/>
</dbReference>
<feature type="domain" description="Helicase ATP-binding" evidence="9">
    <location>
        <begin position="29"/>
        <end position="111"/>
    </location>
</feature>
<evidence type="ECO:0000259" key="10">
    <source>
        <dbReference type="PROSITE" id="PS51195"/>
    </source>
</evidence>
<dbReference type="SUPFAM" id="SSF52540">
    <property type="entry name" value="P-loop containing nucleoside triphosphate hydrolases"/>
    <property type="match status" value="1"/>
</dbReference>
<evidence type="ECO:0000259" key="8">
    <source>
        <dbReference type="PROSITE" id="PS50157"/>
    </source>
</evidence>
<evidence type="ECO:0000256" key="4">
    <source>
        <dbReference type="ARBA" id="ARBA00022840"/>
    </source>
</evidence>
<keyword evidence="5" id="KW-0862">Zinc</keyword>
<reference evidence="11" key="1">
    <citation type="submission" date="2019-09" db="EMBL/GenBank/DDBJ databases">
        <title>Draft genome information of white flower Hibiscus syriacus.</title>
        <authorList>
            <person name="Kim Y.-M."/>
        </authorList>
    </citation>
    <scope>NUCLEOTIDE SEQUENCE [LARGE SCALE GENOMIC DNA]</scope>
    <source>
        <strain evidence="11">YM2019G1</strain>
    </source>
</reference>
<keyword evidence="1" id="KW-0547">Nucleotide-binding</keyword>
<evidence type="ECO:0000259" key="9">
    <source>
        <dbReference type="PROSITE" id="PS51192"/>
    </source>
</evidence>
<dbReference type="GO" id="GO:0005829">
    <property type="term" value="C:cytosol"/>
    <property type="evidence" value="ECO:0007669"/>
    <property type="project" value="TreeGrafter"/>
</dbReference>
<keyword evidence="12" id="KW-1185">Reference proteome</keyword>
<sequence length="281" mass="30330">MELNLSRPLLRACETLGYTKPTPIQAACIPLALTGRDICGSAITSSGKTAAYALPTLERLLFHPKRVSAIRVLILTPARELVVQVRSLIEKLAQYTDIRYSEEENDDEELPMVAAENGKAKTDAKMAKANAINMMLQKKKAVKIAEPSNNKKYDDGDSDDYSDSDFDDLEHEAELCIYESSDDEDESESEETLKKVELSKKRPAEAAVPISAKKPKSSATPQMTEGKKGGHSATPHPSKQAGKSSGKSPKSGGEFSCGSCSKSFGSVVGLESHKKAKHGGK</sequence>
<name>A0A6A2ZIJ9_HIBSY</name>
<keyword evidence="2" id="KW-0378">Hydrolase</keyword>
<feature type="short sequence motif" description="Q motif" evidence="6">
    <location>
        <begin position="1"/>
        <end position="26"/>
    </location>
</feature>
<proteinExistence type="predicted"/>
<dbReference type="GO" id="GO:0003676">
    <property type="term" value="F:nucleic acid binding"/>
    <property type="evidence" value="ECO:0007669"/>
    <property type="project" value="InterPro"/>
</dbReference>
<feature type="region of interest" description="Disordered" evidence="7">
    <location>
        <begin position="146"/>
        <end position="166"/>
    </location>
</feature>
<feature type="compositionally biased region" description="Acidic residues" evidence="7">
    <location>
        <begin position="180"/>
        <end position="190"/>
    </location>
</feature>
<dbReference type="InterPro" id="IPR027417">
    <property type="entry name" value="P-loop_NTPase"/>
</dbReference>
<dbReference type="InterPro" id="IPR014014">
    <property type="entry name" value="RNA_helicase_DEAD_Q_motif"/>
</dbReference>
<dbReference type="InterPro" id="IPR014001">
    <property type="entry name" value="Helicase_ATP-bd"/>
</dbReference>
<evidence type="ECO:0000256" key="6">
    <source>
        <dbReference type="PROSITE-ProRule" id="PRU00552"/>
    </source>
</evidence>
<feature type="domain" description="C2H2-type" evidence="8">
    <location>
        <begin position="255"/>
        <end position="281"/>
    </location>
</feature>
<evidence type="ECO:0008006" key="13">
    <source>
        <dbReference type="Google" id="ProtNLM"/>
    </source>
</evidence>
<dbReference type="InterPro" id="IPR050079">
    <property type="entry name" value="DEAD_box_RNA_helicase"/>
</dbReference>
<feature type="region of interest" description="Disordered" evidence="7">
    <location>
        <begin position="178"/>
        <end position="256"/>
    </location>
</feature>
<dbReference type="SMART" id="SM00487">
    <property type="entry name" value="DEXDc"/>
    <property type="match status" value="1"/>
</dbReference>
<dbReference type="PROSITE" id="PS50157">
    <property type="entry name" value="ZINC_FINGER_C2H2_2"/>
    <property type="match status" value="1"/>
</dbReference>
<protein>
    <recommendedName>
        <fullName evidence="13">RNA helicase</fullName>
    </recommendedName>
</protein>
<dbReference type="PROSITE" id="PS51192">
    <property type="entry name" value="HELICASE_ATP_BIND_1"/>
    <property type="match status" value="1"/>
</dbReference>